<evidence type="ECO:0000313" key="10">
    <source>
        <dbReference type="Proteomes" id="UP001139644"/>
    </source>
</evidence>
<evidence type="ECO:0000256" key="7">
    <source>
        <dbReference type="RuleBase" id="RU363032"/>
    </source>
</evidence>
<feature type="transmembrane region" description="Helical" evidence="7">
    <location>
        <begin position="92"/>
        <end position="112"/>
    </location>
</feature>
<evidence type="ECO:0000256" key="2">
    <source>
        <dbReference type="ARBA" id="ARBA00022448"/>
    </source>
</evidence>
<comment type="caution">
    <text evidence="9">The sequence shown here is derived from an EMBL/GenBank/DDBJ whole genome shotgun (WGS) entry which is preliminary data.</text>
</comment>
<keyword evidence="4 7" id="KW-0812">Transmembrane</keyword>
<dbReference type="GO" id="GO:0055085">
    <property type="term" value="P:transmembrane transport"/>
    <property type="evidence" value="ECO:0007669"/>
    <property type="project" value="InterPro"/>
</dbReference>
<dbReference type="InterPro" id="IPR000515">
    <property type="entry name" value="MetI-like"/>
</dbReference>
<evidence type="ECO:0000256" key="4">
    <source>
        <dbReference type="ARBA" id="ARBA00022692"/>
    </source>
</evidence>
<evidence type="ECO:0000256" key="5">
    <source>
        <dbReference type="ARBA" id="ARBA00022989"/>
    </source>
</evidence>
<dbReference type="PANTHER" id="PTHR30465:SF0">
    <property type="entry name" value="OLIGOPEPTIDE TRANSPORT SYSTEM PERMEASE PROTEIN APPB"/>
    <property type="match status" value="1"/>
</dbReference>
<keyword evidence="3" id="KW-1003">Cell membrane</keyword>
<reference evidence="9" key="1">
    <citation type="journal article" date="2022" name="J. Anim. Sci.">
        <title>Whole genome sequence analyses-based assessment of virulence potential and antimicrobial susceptibilities and resistance of Enterococcus faecium strains isolated from commercial swine and cattle probiotic products.</title>
        <authorList>
            <person name="Shridhar P.B."/>
            <person name="Amachawadi R.G."/>
            <person name="Tokach M."/>
            <person name="Patel I."/>
            <person name="Gangiredla J."/>
            <person name="Mammel M."/>
            <person name="Nagaraja T.G."/>
        </authorList>
    </citation>
    <scope>NUCLEOTIDE SEQUENCE</scope>
    <source>
        <strain evidence="9">EF215</strain>
    </source>
</reference>
<evidence type="ECO:0000256" key="1">
    <source>
        <dbReference type="ARBA" id="ARBA00004651"/>
    </source>
</evidence>
<feature type="domain" description="ABC transmembrane type-1" evidence="8">
    <location>
        <begin position="86"/>
        <end position="284"/>
    </location>
</feature>
<sequence>QNIVHLNLGTSYPTFAGQAVTSIISGRQGKTESTETTFNDDFTARSSANIYLRQYQKTKNISSRDKKYFSDNYVITDTNHQDPSMIGTSFRMAAVAVIIAYAIGIPAAVLMARYKGKIPDKAGIAIVTVLISVPSLAFIYFFRFIGSSWFSLPDSFPALGAQDIRSYILPTVILGLLSVSGIVIWLRRYMIDQQSSDYGKFAKAKGLNAKEIARKHIFKNAAIPIVNGIPGSIIGAIAGATITETVFAVPGMGKMLPEAIIAHNNPLVIAIVFVFTTVSVFSILAGDIAMALVDPRIKLSSGGK</sequence>
<dbReference type="EMBL" id="JAIFOC010000442">
    <property type="protein sequence ID" value="MBX4224100.1"/>
    <property type="molecule type" value="Genomic_DNA"/>
</dbReference>
<evidence type="ECO:0000256" key="6">
    <source>
        <dbReference type="ARBA" id="ARBA00023136"/>
    </source>
</evidence>
<organism evidence="9 10">
    <name type="scientific">Enterococcus faecium</name>
    <name type="common">Streptococcus faecium</name>
    <dbReference type="NCBI Taxonomy" id="1352"/>
    <lineage>
        <taxon>Bacteria</taxon>
        <taxon>Bacillati</taxon>
        <taxon>Bacillota</taxon>
        <taxon>Bacilli</taxon>
        <taxon>Lactobacillales</taxon>
        <taxon>Enterococcaceae</taxon>
        <taxon>Enterococcus</taxon>
    </lineage>
</organism>
<gene>
    <name evidence="9" type="ORF">KYX88_15420</name>
</gene>
<feature type="non-terminal residue" evidence="9">
    <location>
        <position position="1"/>
    </location>
</feature>
<accession>A0A9X1GER5</accession>
<dbReference type="Gene3D" id="1.10.3720.10">
    <property type="entry name" value="MetI-like"/>
    <property type="match status" value="1"/>
</dbReference>
<dbReference type="PANTHER" id="PTHR30465">
    <property type="entry name" value="INNER MEMBRANE ABC TRANSPORTER"/>
    <property type="match status" value="1"/>
</dbReference>
<dbReference type="InterPro" id="IPR035906">
    <property type="entry name" value="MetI-like_sf"/>
</dbReference>
<dbReference type="RefSeq" id="WP_220715936.1">
    <property type="nucleotide sequence ID" value="NZ_JAIFOC010000442.1"/>
</dbReference>
<feature type="transmembrane region" description="Helical" evidence="7">
    <location>
        <begin position="221"/>
        <end position="247"/>
    </location>
</feature>
<protein>
    <submittedName>
        <fullName evidence="9">ABC transporter permease</fullName>
    </submittedName>
</protein>
<evidence type="ECO:0000313" key="9">
    <source>
        <dbReference type="EMBL" id="MBX4224100.1"/>
    </source>
</evidence>
<dbReference type="AlphaFoldDB" id="A0A9X1GER5"/>
<dbReference type="SUPFAM" id="SSF161098">
    <property type="entry name" value="MetI-like"/>
    <property type="match status" value="1"/>
</dbReference>
<evidence type="ECO:0000256" key="3">
    <source>
        <dbReference type="ARBA" id="ARBA00022475"/>
    </source>
</evidence>
<keyword evidence="5 7" id="KW-1133">Transmembrane helix</keyword>
<name>A0A9X1GER5_ENTFC</name>
<feature type="transmembrane region" description="Helical" evidence="7">
    <location>
        <begin position="267"/>
        <end position="293"/>
    </location>
</feature>
<proteinExistence type="inferred from homology"/>
<feature type="transmembrane region" description="Helical" evidence="7">
    <location>
        <begin position="166"/>
        <end position="186"/>
    </location>
</feature>
<dbReference type="Proteomes" id="UP001139644">
    <property type="component" value="Unassembled WGS sequence"/>
</dbReference>
<dbReference type="PROSITE" id="PS50928">
    <property type="entry name" value="ABC_TM1"/>
    <property type="match status" value="1"/>
</dbReference>
<feature type="transmembrane region" description="Helical" evidence="7">
    <location>
        <begin position="124"/>
        <end position="146"/>
    </location>
</feature>
<dbReference type="CDD" id="cd06261">
    <property type="entry name" value="TM_PBP2"/>
    <property type="match status" value="1"/>
</dbReference>
<keyword evidence="6 7" id="KW-0472">Membrane</keyword>
<comment type="similarity">
    <text evidence="7">Belongs to the binding-protein-dependent transport system permease family.</text>
</comment>
<keyword evidence="2 7" id="KW-0813">Transport</keyword>
<comment type="subcellular location">
    <subcellularLocation>
        <location evidence="1 7">Cell membrane</location>
        <topology evidence="1 7">Multi-pass membrane protein</topology>
    </subcellularLocation>
</comment>
<dbReference type="Pfam" id="PF00528">
    <property type="entry name" value="BPD_transp_1"/>
    <property type="match status" value="1"/>
</dbReference>
<dbReference type="GO" id="GO:0005886">
    <property type="term" value="C:plasma membrane"/>
    <property type="evidence" value="ECO:0007669"/>
    <property type="project" value="UniProtKB-SubCell"/>
</dbReference>
<evidence type="ECO:0000259" key="8">
    <source>
        <dbReference type="PROSITE" id="PS50928"/>
    </source>
</evidence>